<protein>
    <submittedName>
        <fullName evidence="2">DivIVA domain repeat protein</fullName>
    </submittedName>
</protein>
<dbReference type="HOGENOM" id="CLU_054043_0_0_11"/>
<dbReference type="Proteomes" id="UP000006415">
    <property type="component" value="Unassembled WGS sequence"/>
</dbReference>
<dbReference type="OrthoDB" id="3480096at2"/>
<evidence type="ECO:0000256" key="1">
    <source>
        <dbReference type="SAM" id="MobiDB-lite"/>
    </source>
</evidence>
<gene>
    <name evidence="2" type="ORF">HMPREF9156_01011</name>
</gene>
<feature type="compositionally biased region" description="Polar residues" evidence="1">
    <location>
        <begin position="258"/>
        <end position="274"/>
    </location>
</feature>
<comment type="caution">
    <text evidence="2">The sequence shown here is derived from an EMBL/GenBank/DDBJ whole genome shotgun (WGS) entry which is preliminary data.</text>
</comment>
<dbReference type="EMBL" id="AGZS01000006">
    <property type="protein sequence ID" value="EJD64516.1"/>
    <property type="molecule type" value="Genomic_DNA"/>
</dbReference>
<evidence type="ECO:0000313" key="2">
    <source>
        <dbReference type="EMBL" id="EJD64516.1"/>
    </source>
</evidence>
<dbReference type="InterPro" id="IPR019933">
    <property type="entry name" value="DivIVA_domain"/>
</dbReference>
<evidence type="ECO:0000313" key="3">
    <source>
        <dbReference type="Proteomes" id="UP000006415"/>
    </source>
</evidence>
<dbReference type="AlphaFoldDB" id="J0WZI1"/>
<name>J0WZI1_9BIFI</name>
<sequence>MTGEEQARGNRLPLADRNKWGYDIDQVDEFLDRAHQLYDAAQPQLNQEDIQNVLFTLVRGGYDIEAVDRALLRLEQAAVDKQTSYEISSEGRVAWRTKTVQLAQTLMPRANAGNGYRFADGHGKEPSYDRKQVDSFVVNAVTRICDELGIEYPQAVSSSNFDSDEDFTPRYVSTILFTQRKGDRGYDEGQVDMYVNRISQVVSRIVSFRNFEGVDVKEALGGSAADGDALRPYEARGQNAQYEDVASLEESVFAAHQAQGQAEVSGSTTDSGHSADSPAPAVSDGAAPETLHPYEGAMPVSFAPSSSPQRGTDTQHKAGPGEETELITDLPLSDGSGAGHPEGNTEEDNGNGGNAGEADTGEDTQSQASSQANDTGTFAPQVLPFLSVSNSLNTAPDSSGDREQ</sequence>
<dbReference type="STRING" id="857290.HMPREF9156_01011"/>
<dbReference type="NCBIfam" id="TIGR03544">
    <property type="entry name" value="DivI1A_domain"/>
    <property type="match status" value="1"/>
</dbReference>
<feature type="region of interest" description="Disordered" evidence="1">
    <location>
        <begin position="254"/>
        <end position="404"/>
    </location>
</feature>
<dbReference type="eggNOG" id="COG3170">
    <property type="taxonomic scope" value="Bacteria"/>
</dbReference>
<dbReference type="InterPro" id="IPR019932">
    <property type="entry name" value="CHP03543"/>
</dbReference>
<dbReference type="RefSeq" id="WP_007148075.1">
    <property type="nucleotide sequence ID" value="NZ_AKCI01000001.1"/>
</dbReference>
<dbReference type="NCBIfam" id="TIGR03543">
    <property type="entry name" value="divI1A_rptt_fam"/>
    <property type="match status" value="1"/>
</dbReference>
<accession>J0WZI1</accession>
<organism evidence="2 3">
    <name type="scientific">Scardovia wiggsiae F0424</name>
    <dbReference type="NCBI Taxonomy" id="857290"/>
    <lineage>
        <taxon>Bacteria</taxon>
        <taxon>Bacillati</taxon>
        <taxon>Actinomycetota</taxon>
        <taxon>Actinomycetes</taxon>
        <taxon>Bifidobacteriales</taxon>
        <taxon>Bifidobacteriaceae</taxon>
        <taxon>Scardovia</taxon>
    </lineage>
</organism>
<feature type="compositionally biased region" description="Polar residues" evidence="1">
    <location>
        <begin position="363"/>
        <end position="378"/>
    </location>
</feature>
<feature type="compositionally biased region" description="Polar residues" evidence="1">
    <location>
        <begin position="387"/>
        <end position="397"/>
    </location>
</feature>
<proteinExistence type="predicted"/>
<keyword evidence="3" id="KW-1185">Reference proteome</keyword>
<feature type="compositionally biased region" description="Polar residues" evidence="1">
    <location>
        <begin position="303"/>
        <end position="312"/>
    </location>
</feature>
<reference evidence="2 3" key="1">
    <citation type="submission" date="2012-01" db="EMBL/GenBank/DDBJ databases">
        <title>The Genome Sequence of Scardovia wiggsiae F0424.</title>
        <authorList>
            <consortium name="The Broad Institute Genome Sequencing Platform"/>
            <person name="Earl A."/>
            <person name="Ward D."/>
            <person name="Feldgarden M."/>
            <person name="Gevers D."/>
            <person name="Izard J."/>
            <person name="Ganesan A."/>
            <person name="Baranova O.V."/>
            <person name="Blanton J.M."/>
            <person name="Tanner A.C."/>
            <person name="Mathney J."/>
            <person name="Dewhirst F.E."/>
            <person name="Young S.K."/>
            <person name="Zeng Q."/>
            <person name="Gargeya S."/>
            <person name="Fitzgerald M."/>
            <person name="Haas B."/>
            <person name="Abouelleil A."/>
            <person name="Alvarado L."/>
            <person name="Arachchi H.M."/>
            <person name="Berlin A."/>
            <person name="Chapman S.B."/>
            <person name="Gearin G."/>
            <person name="Goldberg J."/>
            <person name="Griggs A."/>
            <person name="Gujja S."/>
            <person name="Hansen M."/>
            <person name="Heiman D."/>
            <person name="Howarth C."/>
            <person name="Larimer J."/>
            <person name="Lui A."/>
            <person name="MacDonald P.J.P."/>
            <person name="McCowen C."/>
            <person name="Montmayeur A."/>
            <person name="Murphy C."/>
            <person name="Neiman D."/>
            <person name="Pearson M."/>
            <person name="Priest M."/>
            <person name="Roberts A."/>
            <person name="Saif S."/>
            <person name="Shea T."/>
            <person name="Sisk P."/>
            <person name="Stolte C."/>
            <person name="Sykes S."/>
            <person name="Wortman J."/>
            <person name="Nusbaum C."/>
            <person name="Birren B."/>
        </authorList>
    </citation>
    <scope>NUCLEOTIDE SEQUENCE [LARGE SCALE GENOMIC DNA]</scope>
    <source>
        <strain evidence="2 3">F0424</strain>
    </source>
</reference>